<dbReference type="Proteomes" id="UP000055060">
    <property type="component" value="Unassembled WGS sequence"/>
</dbReference>
<dbReference type="InterPro" id="IPR050508">
    <property type="entry name" value="Methyltransf_Superfamily"/>
</dbReference>
<dbReference type="STRING" id="360412.LARV_00630"/>
<dbReference type="AlphaFoldDB" id="A0A0S7BHC9"/>
<keyword evidence="2" id="KW-0489">Methyltransferase</keyword>
<sequence length="247" mass="27612">MTSHTPSSKAALRGEPSYVWRAGQVRRLDLMCAAAGERIHGRVLVDGCGVGAYLSHLAPEASTIVGLDIELERTHEAQAKAPKAGLVCGAGEHLPFPDASFDFLLSHEVLEHVQNDAEVIREMVRVLRPGGRLALFCPNRGYPFETHGIYWRGRYHFGNIPLVNWLPRHWRDRLAPHVEVYTSGDLEGLFNGLPVRFVQRTILFGAYDNIIARAPALGRALRAVLQALEYTPLRFFGLSHFWVVEKV</sequence>
<dbReference type="PANTHER" id="PTHR42912">
    <property type="entry name" value="METHYLTRANSFERASE"/>
    <property type="match status" value="1"/>
</dbReference>
<dbReference type="EMBL" id="DF967972">
    <property type="protein sequence ID" value="GAP12890.1"/>
    <property type="molecule type" value="Genomic_DNA"/>
</dbReference>
<gene>
    <name evidence="2" type="ORF">LARV_00630</name>
</gene>
<dbReference type="OrthoDB" id="9805171at2"/>
<reference evidence="2" key="1">
    <citation type="submission" date="2015-07" db="EMBL/GenBank/DDBJ databases">
        <title>Draft Genome Sequences of Anaerolinea thermolimosa IMO-1, Bellilinea caldifistulae GOMI-1, Leptolinea tardivitalis YMTK-2, Levilinea saccharolytica KIBI-1,Longilinea arvoryzae KOME-1, Previously Described as Members of the Anaerolineaceae (Chloroflexi).</title>
        <authorList>
            <person name="Sekiguchi Y."/>
            <person name="Ohashi A."/>
            <person name="Matsuura N."/>
            <person name="Tourlousse M.D."/>
        </authorList>
    </citation>
    <scope>NUCLEOTIDE SEQUENCE [LARGE SCALE GENOMIC DNA]</scope>
    <source>
        <strain evidence="2">KOME-1</strain>
    </source>
</reference>
<dbReference type="GO" id="GO:0032259">
    <property type="term" value="P:methylation"/>
    <property type="evidence" value="ECO:0007669"/>
    <property type="project" value="UniProtKB-KW"/>
</dbReference>
<dbReference type="SUPFAM" id="SSF53335">
    <property type="entry name" value="S-adenosyl-L-methionine-dependent methyltransferases"/>
    <property type="match status" value="1"/>
</dbReference>
<dbReference type="InterPro" id="IPR013216">
    <property type="entry name" value="Methyltransf_11"/>
</dbReference>
<name>A0A0S7BHC9_9CHLR</name>
<organism evidence="2">
    <name type="scientific">Longilinea arvoryzae</name>
    <dbReference type="NCBI Taxonomy" id="360412"/>
    <lineage>
        <taxon>Bacteria</taxon>
        <taxon>Bacillati</taxon>
        <taxon>Chloroflexota</taxon>
        <taxon>Anaerolineae</taxon>
        <taxon>Anaerolineales</taxon>
        <taxon>Anaerolineaceae</taxon>
        <taxon>Longilinea</taxon>
    </lineage>
</organism>
<dbReference type="Pfam" id="PF08241">
    <property type="entry name" value="Methyltransf_11"/>
    <property type="match status" value="1"/>
</dbReference>
<evidence type="ECO:0000259" key="1">
    <source>
        <dbReference type="Pfam" id="PF08241"/>
    </source>
</evidence>
<protein>
    <submittedName>
        <fullName evidence="2">Protein containg methyltransferase domain</fullName>
    </submittedName>
</protein>
<keyword evidence="3" id="KW-1185">Reference proteome</keyword>
<dbReference type="GO" id="GO:0008757">
    <property type="term" value="F:S-adenosylmethionine-dependent methyltransferase activity"/>
    <property type="evidence" value="ECO:0007669"/>
    <property type="project" value="InterPro"/>
</dbReference>
<dbReference type="InterPro" id="IPR029063">
    <property type="entry name" value="SAM-dependent_MTases_sf"/>
</dbReference>
<dbReference type="PANTHER" id="PTHR42912:SF93">
    <property type="entry name" value="N6-ADENOSINE-METHYLTRANSFERASE TMT1A"/>
    <property type="match status" value="1"/>
</dbReference>
<dbReference type="Gene3D" id="3.40.50.150">
    <property type="entry name" value="Vaccinia Virus protein VP39"/>
    <property type="match status" value="1"/>
</dbReference>
<evidence type="ECO:0000313" key="3">
    <source>
        <dbReference type="Proteomes" id="UP000055060"/>
    </source>
</evidence>
<dbReference type="RefSeq" id="WP_075072275.1">
    <property type="nucleotide sequence ID" value="NZ_DF967972.1"/>
</dbReference>
<feature type="domain" description="Methyltransferase type 11" evidence="1">
    <location>
        <begin position="47"/>
        <end position="134"/>
    </location>
</feature>
<dbReference type="CDD" id="cd02440">
    <property type="entry name" value="AdoMet_MTases"/>
    <property type="match status" value="1"/>
</dbReference>
<proteinExistence type="predicted"/>
<evidence type="ECO:0000313" key="2">
    <source>
        <dbReference type="EMBL" id="GAP12890.1"/>
    </source>
</evidence>
<keyword evidence="2" id="KW-0808">Transferase</keyword>
<accession>A0A0S7BHC9</accession>